<feature type="domain" description="VWFA" evidence="2">
    <location>
        <begin position="33"/>
        <end position="155"/>
    </location>
</feature>
<sequence>MSLLTKTIVGSILLFIAFCFVSSDIFPSSCELNVLIVLDRSDSVKGGFNRSRDFVLNASQELNIGPHAHSVAVIAYSGKRYPRQILPWNFAKNNEEFYKKVKQLRSPGGTTATREALLDAYVLMESRNKSIPNVIMVVTDGQSQDVPTDAARKLQ</sequence>
<proteinExistence type="predicted"/>
<accession>A0A914E3K3</accession>
<evidence type="ECO:0000313" key="4">
    <source>
        <dbReference type="WBParaSite" id="ACRNAN_scaffold5471.g20509.t1"/>
    </source>
</evidence>
<dbReference type="InterPro" id="IPR050525">
    <property type="entry name" value="ECM_Assembly_Org"/>
</dbReference>
<evidence type="ECO:0000313" key="3">
    <source>
        <dbReference type="Proteomes" id="UP000887540"/>
    </source>
</evidence>
<dbReference type="WBParaSite" id="ACRNAN_scaffold5471.g20509.t1">
    <property type="protein sequence ID" value="ACRNAN_scaffold5471.g20509.t1"/>
    <property type="gene ID" value="ACRNAN_scaffold5471.g20509"/>
</dbReference>
<feature type="signal peptide" evidence="1">
    <location>
        <begin position="1"/>
        <end position="23"/>
    </location>
</feature>
<keyword evidence="1" id="KW-0732">Signal</keyword>
<dbReference type="InterPro" id="IPR036465">
    <property type="entry name" value="vWFA_dom_sf"/>
</dbReference>
<dbReference type="Pfam" id="PF00092">
    <property type="entry name" value="VWA"/>
    <property type="match status" value="1"/>
</dbReference>
<evidence type="ECO:0000259" key="2">
    <source>
        <dbReference type="PROSITE" id="PS50234"/>
    </source>
</evidence>
<organism evidence="3 4">
    <name type="scientific">Acrobeloides nanus</name>
    <dbReference type="NCBI Taxonomy" id="290746"/>
    <lineage>
        <taxon>Eukaryota</taxon>
        <taxon>Metazoa</taxon>
        <taxon>Ecdysozoa</taxon>
        <taxon>Nematoda</taxon>
        <taxon>Chromadorea</taxon>
        <taxon>Rhabditida</taxon>
        <taxon>Tylenchina</taxon>
        <taxon>Cephalobomorpha</taxon>
        <taxon>Cephaloboidea</taxon>
        <taxon>Cephalobidae</taxon>
        <taxon>Acrobeloides</taxon>
    </lineage>
</organism>
<feature type="chain" id="PRO_5037640930" evidence="1">
    <location>
        <begin position="24"/>
        <end position="155"/>
    </location>
</feature>
<protein>
    <submittedName>
        <fullName evidence="4">VWFA domain-containing protein</fullName>
    </submittedName>
</protein>
<keyword evidence="3" id="KW-1185">Reference proteome</keyword>
<evidence type="ECO:0000256" key="1">
    <source>
        <dbReference type="SAM" id="SignalP"/>
    </source>
</evidence>
<dbReference type="Proteomes" id="UP000887540">
    <property type="component" value="Unplaced"/>
</dbReference>
<dbReference type="PANTHER" id="PTHR24020">
    <property type="entry name" value="COLLAGEN ALPHA"/>
    <property type="match status" value="1"/>
</dbReference>
<dbReference type="PANTHER" id="PTHR24020:SF84">
    <property type="entry name" value="VWFA DOMAIN-CONTAINING PROTEIN"/>
    <property type="match status" value="1"/>
</dbReference>
<reference evidence="4" key="1">
    <citation type="submission" date="2022-11" db="UniProtKB">
        <authorList>
            <consortium name="WormBaseParasite"/>
        </authorList>
    </citation>
    <scope>IDENTIFICATION</scope>
</reference>
<name>A0A914E3K3_9BILA</name>
<dbReference type="SUPFAM" id="SSF53300">
    <property type="entry name" value="vWA-like"/>
    <property type="match status" value="1"/>
</dbReference>
<dbReference type="InterPro" id="IPR002035">
    <property type="entry name" value="VWF_A"/>
</dbReference>
<dbReference type="AlphaFoldDB" id="A0A914E3K3"/>
<dbReference type="PROSITE" id="PS50234">
    <property type="entry name" value="VWFA"/>
    <property type="match status" value="1"/>
</dbReference>
<dbReference type="Gene3D" id="3.40.50.410">
    <property type="entry name" value="von Willebrand factor, type A domain"/>
    <property type="match status" value="1"/>
</dbReference>